<evidence type="ECO:0000313" key="3">
    <source>
        <dbReference type="Proteomes" id="UP001355653"/>
    </source>
</evidence>
<sequence length="114" mass="12788">MASNFIKESKTSKTASSNISRLDEQPSLIGRSESCDIPPKTLNWNGQIYTLSHSEEYPEPTIKLGYMQCINGDFISAIDDGGENHFIIYLNGVDDYELMIFGKWGKALYSPKSE</sequence>
<accession>A0ABU6DPV7</accession>
<keyword evidence="3" id="KW-1185">Reference proteome</keyword>
<evidence type="ECO:0000256" key="1">
    <source>
        <dbReference type="SAM" id="MobiDB-lite"/>
    </source>
</evidence>
<protein>
    <submittedName>
        <fullName evidence="2">Uncharacterized protein</fullName>
    </submittedName>
</protein>
<reference evidence="2 3" key="1">
    <citation type="submission" date="2023-03" db="EMBL/GenBank/DDBJ databases">
        <title>Bacillus Genome Sequencing.</title>
        <authorList>
            <person name="Dunlap C."/>
        </authorList>
    </citation>
    <scope>NUCLEOTIDE SEQUENCE [LARGE SCALE GENOMIC DNA]</scope>
    <source>
        <strain evidence="2 3">NRS-1351</strain>
    </source>
</reference>
<gene>
    <name evidence="2" type="ORF">P5G65_36375</name>
</gene>
<comment type="caution">
    <text evidence="2">The sequence shown here is derived from an EMBL/GenBank/DDBJ whole genome shotgun (WGS) entry which is preliminary data.</text>
</comment>
<name>A0ABU6DPV7_9BACL</name>
<feature type="region of interest" description="Disordered" evidence="1">
    <location>
        <begin position="1"/>
        <end position="34"/>
    </location>
</feature>
<organism evidence="2 3">
    <name type="scientific">Paenibacillus chondroitinus</name>
    <dbReference type="NCBI Taxonomy" id="59842"/>
    <lineage>
        <taxon>Bacteria</taxon>
        <taxon>Bacillati</taxon>
        <taxon>Bacillota</taxon>
        <taxon>Bacilli</taxon>
        <taxon>Bacillales</taxon>
        <taxon>Paenibacillaceae</taxon>
        <taxon>Paenibacillus</taxon>
    </lineage>
</organism>
<evidence type="ECO:0000313" key="2">
    <source>
        <dbReference type="EMBL" id="MEB4799342.1"/>
    </source>
</evidence>
<dbReference type="Proteomes" id="UP001355653">
    <property type="component" value="Unassembled WGS sequence"/>
</dbReference>
<proteinExistence type="predicted"/>
<dbReference type="EMBL" id="JAROBY010000122">
    <property type="protein sequence ID" value="MEB4799342.1"/>
    <property type="molecule type" value="Genomic_DNA"/>
</dbReference>
<dbReference type="RefSeq" id="WP_127458760.1">
    <property type="nucleotide sequence ID" value="NZ_JAROBY010000122.1"/>
</dbReference>